<evidence type="ECO:0000256" key="1">
    <source>
        <dbReference type="SAM" id="MobiDB-lite"/>
    </source>
</evidence>
<feature type="region of interest" description="Disordered" evidence="1">
    <location>
        <begin position="73"/>
        <end position="100"/>
    </location>
</feature>
<protein>
    <submittedName>
        <fullName evidence="4">Uncharacterized protein</fullName>
    </submittedName>
</protein>
<reference evidence="4" key="2">
    <citation type="submission" date="2021-03" db="UniProtKB">
        <authorList>
            <consortium name="EnsemblPlants"/>
        </authorList>
    </citation>
    <scope>IDENTIFICATION</scope>
</reference>
<dbReference type="Gene3D" id="3.60.10.10">
    <property type="entry name" value="Endonuclease/exonuclease/phosphatase"/>
    <property type="match status" value="1"/>
</dbReference>
<evidence type="ECO:0000259" key="2">
    <source>
        <dbReference type="Pfam" id="PF03372"/>
    </source>
</evidence>
<dbReference type="EnsemblPlants" id="evm.model.06.1077">
    <property type="protein sequence ID" value="cds.evm.model.06.1077"/>
    <property type="gene ID" value="evm.TU.06.1077"/>
</dbReference>
<name>A0A803PT08_CANSA</name>
<dbReference type="InterPro" id="IPR040256">
    <property type="entry name" value="At4g02000-like"/>
</dbReference>
<dbReference type="InterPro" id="IPR005135">
    <property type="entry name" value="Endo/exonuclease/phosphatase"/>
</dbReference>
<dbReference type="PANTHER" id="PTHR31286:SF180">
    <property type="entry name" value="OS10G0362600 PROTEIN"/>
    <property type="match status" value="1"/>
</dbReference>
<keyword evidence="5" id="KW-1185">Reference proteome</keyword>
<feature type="compositionally biased region" description="Basic and acidic residues" evidence="1">
    <location>
        <begin position="81"/>
        <end position="91"/>
    </location>
</feature>
<dbReference type="Gramene" id="evm.model.06.1077">
    <property type="protein sequence ID" value="cds.evm.model.06.1077"/>
    <property type="gene ID" value="evm.TU.06.1077"/>
</dbReference>
<evidence type="ECO:0000313" key="4">
    <source>
        <dbReference type="EnsemblPlants" id="cds.evm.model.06.1077"/>
    </source>
</evidence>
<sequence>MEKKKRIGRKPILRQPSSELILEAQGDETETIELNMTEGLTEDCEVQKLVPRISKQSRDLEIESSCSHASKSWAMEVEEETGTKIEQESPKTKSPWDNFPKETLNRDSKLRYAEPIIKDGYSNCSGANPPIAVFEGFIKRLWNHLGIVQVARMTMGLVMVKFHDEASRDQVLEEGLIHFDRKPVIVRPWTTDLNAVKLHTKDRTRIQFARVLVEMEITDEPPSAIPYFNEFFQLREQKIDYEWIPAKCKKCAGFGHIQEDCRRDDTKKKTGGNDHKQGKNDLPVKNKKNKPETENTNGEEGANLQQGEWSAPKKKIISSRGVQDTNRDMIDQVGESNAFIALQEQNVEQGKEGNSEIAGDQVHCYVKMTGAVSEFYVTIVYGFNTIEARKSLWEEMKNLRFPVKPWLVVGDFNAVFELDDRIWANNITLNDIADSNNWLAQANAVRLKKTGSHYTWTNNQEDKSRIYSRIDHAFVNEDSVDLLPDAKAHFDWELISDHCSCVISIVVSERIGSLFQAHEG</sequence>
<dbReference type="InterPro" id="IPR025558">
    <property type="entry name" value="DUF4283"/>
</dbReference>
<feature type="compositionally biased region" description="Basic and acidic residues" evidence="1">
    <location>
        <begin position="263"/>
        <end position="293"/>
    </location>
</feature>
<dbReference type="EMBL" id="UZAU01000589">
    <property type="status" value="NOT_ANNOTATED_CDS"/>
    <property type="molecule type" value="Genomic_DNA"/>
</dbReference>
<evidence type="ECO:0000259" key="3">
    <source>
        <dbReference type="Pfam" id="PF14111"/>
    </source>
</evidence>
<dbReference type="InterPro" id="IPR036691">
    <property type="entry name" value="Endo/exonu/phosph_ase_sf"/>
</dbReference>
<feature type="domain" description="Endonuclease/exonuclease/phosphatase" evidence="2">
    <location>
        <begin position="399"/>
        <end position="498"/>
    </location>
</feature>
<organism evidence="4 5">
    <name type="scientific">Cannabis sativa</name>
    <name type="common">Hemp</name>
    <name type="synonym">Marijuana</name>
    <dbReference type="NCBI Taxonomy" id="3483"/>
    <lineage>
        <taxon>Eukaryota</taxon>
        <taxon>Viridiplantae</taxon>
        <taxon>Streptophyta</taxon>
        <taxon>Embryophyta</taxon>
        <taxon>Tracheophyta</taxon>
        <taxon>Spermatophyta</taxon>
        <taxon>Magnoliopsida</taxon>
        <taxon>eudicotyledons</taxon>
        <taxon>Gunneridae</taxon>
        <taxon>Pentapetalae</taxon>
        <taxon>rosids</taxon>
        <taxon>fabids</taxon>
        <taxon>Rosales</taxon>
        <taxon>Cannabaceae</taxon>
        <taxon>Cannabis</taxon>
    </lineage>
</organism>
<reference evidence="4" key="1">
    <citation type="submission" date="2018-11" db="EMBL/GenBank/DDBJ databases">
        <authorList>
            <person name="Grassa J C."/>
        </authorList>
    </citation>
    <scope>NUCLEOTIDE SEQUENCE [LARGE SCALE GENOMIC DNA]</scope>
</reference>
<feature type="region of interest" description="Disordered" evidence="1">
    <location>
        <begin position="263"/>
        <end position="310"/>
    </location>
</feature>
<dbReference type="SUPFAM" id="SSF56219">
    <property type="entry name" value="DNase I-like"/>
    <property type="match status" value="1"/>
</dbReference>
<evidence type="ECO:0000313" key="5">
    <source>
        <dbReference type="Proteomes" id="UP000596661"/>
    </source>
</evidence>
<dbReference type="GO" id="GO:0003824">
    <property type="term" value="F:catalytic activity"/>
    <property type="evidence" value="ECO:0007669"/>
    <property type="project" value="InterPro"/>
</dbReference>
<dbReference type="Pfam" id="PF03372">
    <property type="entry name" value="Exo_endo_phos"/>
    <property type="match status" value="1"/>
</dbReference>
<dbReference type="PANTHER" id="PTHR31286">
    <property type="entry name" value="GLYCINE-RICH CELL WALL STRUCTURAL PROTEIN 1.8-LIKE"/>
    <property type="match status" value="1"/>
</dbReference>
<accession>A0A803PT08</accession>
<dbReference type="Pfam" id="PF14111">
    <property type="entry name" value="DUF4283"/>
    <property type="match status" value="1"/>
</dbReference>
<proteinExistence type="predicted"/>
<feature type="domain" description="DUF4283" evidence="3">
    <location>
        <begin position="124"/>
        <end position="193"/>
    </location>
</feature>
<dbReference type="AlphaFoldDB" id="A0A803PT08"/>
<dbReference type="Proteomes" id="UP000596661">
    <property type="component" value="Chromosome 6"/>
</dbReference>